<evidence type="ECO:0000256" key="1">
    <source>
        <dbReference type="ARBA" id="ARBA00023015"/>
    </source>
</evidence>
<dbReference type="InterPro" id="IPR012318">
    <property type="entry name" value="HTH_CRP"/>
</dbReference>
<feature type="domain" description="Cyclic nucleotide-binding" evidence="4">
    <location>
        <begin position="1"/>
        <end position="67"/>
    </location>
</feature>
<dbReference type="AlphaFoldDB" id="A0A916IYE0"/>
<evidence type="ECO:0000259" key="4">
    <source>
        <dbReference type="PROSITE" id="PS50042"/>
    </source>
</evidence>
<dbReference type="InterPro" id="IPR000595">
    <property type="entry name" value="cNMP-bd_dom"/>
</dbReference>
<dbReference type="GO" id="GO:0005829">
    <property type="term" value="C:cytosol"/>
    <property type="evidence" value="ECO:0007669"/>
    <property type="project" value="TreeGrafter"/>
</dbReference>
<dbReference type="PRINTS" id="PR00034">
    <property type="entry name" value="HTHCRP"/>
</dbReference>
<evidence type="ECO:0000259" key="5">
    <source>
        <dbReference type="PROSITE" id="PS51063"/>
    </source>
</evidence>
<dbReference type="SUPFAM" id="SSF51206">
    <property type="entry name" value="cAMP-binding domain-like"/>
    <property type="match status" value="1"/>
</dbReference>
<dbReference type="CDD" id="cd00038">
    <property type="entry name" value="CAP_ED"/>
    <property type="match status" value="1"/>
</dbReference>
<dbReference type="Gene3D" id="2.60.120.10">
    <property type="entry name" value="Jelly Rolls"/>
    <property type="match status" value="1"/>
</dbReference>
<dbReference type="RefSeq" id="WP_230426976.1">
    <property type="nucleotide sequence ID" value="NZ_CAJPUY010000018.1"/>
</dbReference>
<dbReference type="Pfam" id="PF00027">
    <property type="entry name" value="cNMP_binding"/>
    <property type="match status" value="1"/>
</dbReference>
<name>A0A916IYE0_9BURK</name>
<protein>
    <submittedName>
        <fullName evidence="6">Transcriptional activator protein Anr</fullName>
    </submittedName>
</protein>
<dbReference type="PANTHER" id="PTHR24567">
    <property type="entry name" value="CRP FAMILY TRANSCRIPTIONAL REGULATORY PROTEIN"/>
    <property type="match status" value="1"/>
</dbReference>
<dbReference type="InterPro" id="IPR018490">
    <property type="entry name" value="cNMP-bd_dom_sf"/>
</dbReference>
<keyword evidence="3" id="KW-0804">Transcription</keyword>
<dbReference type="GO" id="GO:0003677">
    <property type="term" value="F:DNA binding"/>
    <property type="evidence" value="ECO:0007669"/>
    <property type="project" value="UniProtKB-KW"/>
</dbReference>
<dbReference type="Pfam" id="PF13545">
    <property type="entry name" value="HTH_Crp_2"/>
    <property type="match status" value="1"/>
</dbReference>
<dbReference type="FunFam" id="1.10.10.10:FF:000028">
    <property type="entry name" value="Fumarate/nitrate reduction transcriptional regulator Fnr"/>
    <property type="match status" value="1"/>
</dbReference>
<keyword evidence="1" id="KW-0805">Transcription regulation</keyword>
<dbReference type="PANTHER" id="PTHR24567:SF75">
    <property type="entry name" value="FUMARATE AND NITRATE REDUCTION REGULATORY PROTEIN"/>
    <property type="match status" value="1"/>
</dbReference>
<dbReference type="InterPro" id="IPR036390">
    <property type="entry name" value="WH_DNA-bd_sf"/>
</dbReference>
<accession>A0A916IYE0</accession>
<dbReference type="InterPro" id="IPR036388">
    <property type="entry name" value="WH-like_DNA-bd_sf"/>
</dbReference>
<dbReference type="GO" id="GO:0003700">
    <property type="term" value="F:DNA-binding transcription factor activity"/>
    <property type="evidence" value="ECO:0007669"/>
    <property type="project" value="TreeGrafter"/>
</dbReference>
<evidence type="ECO:0000256" key="3">
    <source>
        <dbReference type="ARBA" id="ARBA00023163"/>
    </source>
</evidence>
<gene>
    <name evidence="6" type="primary">anr</name>
    <name evidence="6" type="ORF">LMG31506_04649</name>
</gene>
<dbReference type="PROSITE" id="PS50042">
    <property type="entry name" value="CNMP_BINDING_3"/>
    <property type="match status" value="1"/>
</dbReference>
<dbReference type="SMART" id="SM00100">
    <property type="entry name" value="cNMP"/>
    <property type="match status" value="1"/>
</dbReference>
<evidence type="ECO:0000313" key="6">
    <source>
        <dbReference type="EMBL" id="CAG2152569.1"/>
    </source>
</evidence>
<dbReference type="SMART" id="SM00419">
    <property type="entry name" value="HTH_CRP"/>
    <property type="match status" value="1"/>
</dbReference>
<dbReference type="InterPro" id="IPR050397">
    <property type="entry name" value="Env_Response_Regulators"/>
</dbReference>
<dbReference type="PROSITE" id="PS51063">
    <property type="entry name" value="HTH_CRP_2"/>
    <property type="match status" value="1"/>
</dbReference>
<keyword evidence="2" id="KW-0238">DNA-binding</keyword>
<dbReference type="Gene3D" id="1.10.10.10">
    <property type="entry name" value="Winged helix-like DNA-binding domain superfamily/Winged helix DNA-binding domain"/>
    <property type="match status" value="1"/>
</dbReference>
<sequence length="225" mass="24629">MKQTDITRLVPLVRRRVRLLKGDTLYRPGDDAHTIYAVRAGTIRTSMCTAGGRNHVVAFHLPGEIVGLDSVAHATHTCEATALEDTSLCVIPSAALKAQAAQLTSLRDRLLEAFSLEARRERDQAIVLGQMTAEERVATFVLGLSARLSARGFAASEFLLRMTREDIGSHLGLKLETVSRIFSRMAGAGMIRVRSRHLTILDRVKLEDVTKGHSPLPQRAAVALL</sequence>
<keyword evidence="7" id="KW-1185">Reference proteome</keyword>
<reference evidence="6" key="1">
    <citation type="submission" date="2021-03" db="EMBL/GenBank/DDBJ databases">
        <authorList>
            <person name="Peeters C."/>
        </authorList>
    </citation>
    <scope>NUCLEOTIDE SEQUENCE</scope>
    <source>
        <strain evidence="6">LMG 31506</strain>
    </source>
</reference>
<evidence type="ECO:0000313" key="7">
    <source>
        <dbReference type="Proteomes" id="UP000672934"/>
    </source>
</evidence>
<organism evidence="6 7">
    <name type="scientific">Cupriavidus yeoncheonensis</name>
    <dbReference type="NCBI Taxonomy" id="1462994"/>
    <lineage>
        <taxon>Bacteria</taxon>
        <taxon>Pseudomonadati</taxon>
        <taxon>Pseudomonadota</taxon>
        <taxon>Betaproteobacteria</taxon>
        <taxon>Burkholderiales</taxon>
        <taxon>Burkholderiaceae</taxon>
        <taxon>Cupriavidus</taxon>
    </lineage>
</organism>
<dbReference type="SUPFAM" id="SSF46785">
    <property type="entry name" value="Winged helix' DNA-binding domain"/>
    <property type="match status" value="1"/>
</dbReference>
<evidence type="ECO:0000256" key="2">
    <source>
        <dbReference type="ARBA" id="ARBA00023125"/>
    </source>
</evidence>
<dbReference type="CDD" id="cd00092">
    <property type="entry name" value="HTH_CRP"/>
    <property type="match status" value="1"/>
</dbReference>
<dbReference type="InterPro" id="IPR014710">
    <property type="entry name" value="RmlC-like_jellyroll"/>
</dbReference>
<feature type="domain" description="HTH crp-type" evidence="5">
    <location>
        <begin position="131"/>
        <end position="204"/>
    </location>
</feature>
<comment type="caution">
    <text evidence="6">The sequence shown here is derived from an EMBL/GenBank/DDBJ whole genome shotgun (WGS) entry which is preliminary data.</text>
</comment>
<dbReference type="Proteomes" id="UP000672934">
    <property type="component" value="Unassembled WGS sequence"/>
</dbReference>
<proteinExistence type="predicted"/>
<dbReference type="EMBL" id="CAJPUY010000018">
    <property type="protein sequence ID" value="CAG2152569.1"/>
    <property type="molecule type" value="Genomic_DNA"/>
</dbReference>